<comment type="caution">
    <text evidence="1">The sequence shown here is derived from an EMBL/GenBank/DDBJ whole genome shotgun (WGS) entry which is preliminary data.</text>
</comment>
<dbReference type="GO" id="GO:0006261">
    <property type="term" value="P:DNA-templated DNA replication"/>
    <property type="evidence" value="ECO:0007669"/>
    <property type="project" value="TreeGrafter"/>
</dbReference>
<protein>
    <recommendedName>
        <fullName evidence="3">DNA polymerase III subunit delta</fullName>
    </recommendedName>
</protein>
<reference evidence="1" key="1">
    <citation type="submission" date="2020-10" db="EMBL/GenBank/DDBJ databases">
        <authorList>
            <person name="Gilroy R."/>
        </authorList>
    </citation>
    <scope>NUCLEOTIDE SEQUENCE</scope>
    <source>
        <strain evidence="1">ChiW17-6978</strain>
    </source>
</reference>
<gene>
    <name evidence="1" type="ORF">IAD46_03245</name>
</gene>
<dbReference type="PANTHER" id="PTHR11669:SF8">
    <property type="entry name" value="DNA POLYMERASE III SUBUNIT DELTA"/>
    <property type="match status" value="1"/>
</dbReference>
<dbReference type="Pfam" id="PF13177">
    <property type="entry name" value="DNA_pol3_delta2"/>
    <property type="match status" value="1"/>
</dbReference>
<dbReference type="Gene3D" id="3.40.50.300">
    <property type="entry name" value="P-loop containing nucleotide triphosphate hydrolases"/>
    <property type="match status" value="1"/>
</dbReference>
<dbReference type="InterPro" id="IPR050238">
    <property type="entry name" value="DNA_Rep/Repair_Clamp_Loader"/>
</dbReference>
<sequence>MDVKSMVDHQSLIFDRLKKNKEKERLSHAYLFYGEAGVGKKEMAYALACLFYCPNGGCLECDTCRRILSGNHLNVHYIGIEEQKKMISKEQILDLQEEFSKTSLVEGVRLYIVDGIDTASVSAQNSLLKFIEDPLNQTPTIGIFIAQELTNVVSTILSRCTLIAFPSLERKRFKTVLSDTMAQEDACLLSCLTNQQEEAEELLRSEDYLVAKGVFFDFLPIQTAKEAVLFFIKYEKAFRMSVVKMVLKWMIAFYEDLFQSADNEELLFAPFCDKMKLYLKIDFEQLLKQFSLLLELYSKMDYNVSARNIVHELITKRYAG</sequence>
<dbReference type="PANTHER" id="PTHR11669">
    <property type="entry name" value="REPLICATION FACTOR C / DNA POLYMERASE III GAMMA-TAU SUBUNIT"/>
    <property type="match status" value="1"/>
</dbReference>
<dbReference type="InterPro" id="IPR027417">
    <property type="entry name" value="P-loop_NTPase"/>
</dbReference>
<reference evidence="1" key="2">
    <citation type="journal article" date="2021" name="PeerJ">
        <title>Extensive microbial diversity within the chicken gut microbiome revealed by metagenomics and culture.</title>
        <authorList>
            <person name="Gilroy R."/>
            <person name="Ravi A."/>
            <person name="Getino M."/>
            <person name="Pursley I."/>
            <person name="Horton D.L."/>
            <person name="Alikhan N.F."/>
            <person name="Baker D."/>
            <person name="Gharbi K."/>
            <person name="Hall N."/>
            <person name="Watson M."/>
            <person name="Adriaenssens E.M."/>
            <person name="Foster-Nyarko E."/>
            <person name="Jarju S."/>
            <person name="Secka A."/>
            <person name="Antonio M."/>
            <person name="Oren A."/>
            <person name="Chaudhuri R.R."/>
            <person name="La Ragione R."/>
            <person name="Hildebrand F."/>
            <person name="Pallen M.J."/>
        </authorList>
    </citation>
    <scope>NUCLEOTIDE SEQUENCE</scope>
    <source>
        <strain evidence="1">ChiW17-6978</strain>
    </source>
</reference>
<proteinExistence type="predicted"/>
<accession>A0A9D1GQH6</accession>
<organism evidence="1 2">
    <name type="scientific">Candidatus Pelethenecus faecipullorum</name>
    <dbReference type="NCBI Taxonomy" id="2840900"/>
    <lineage>
        <taxon>Bacteria</taxon>
        <taxon>Bacillati</taxon>
        <taxon>Mycoplasmatota</taxon>
        <taxon>Mollicutes</taxon>
        <taxon>Candidatus Pelethenecus</taxon>
    </lineage>
</organism>
<evidence type="ECO:0000313" key="2">
    <source>
        <dbReference type="Proteomes" id="UP000886758"/>
    </source>
</evidence>
<name>A0A9D1GQH6_9MOLU</name>
<evidence type="ECO:0000313" key="1">
    <source>
        <dbReference type="EMBL" id="HIT50022.1"/>
    </source>
</evidence>
<dbReference type="EMBL" id="DVLF01000101">
    <property type="protein sequence ID" value="HIT50022.1"/>
    <property type="molecule type" value="Genomic_DNA"/>
</dbReference>
<dbReference type="SUPFAM" id="SSF52540">
    <property type="entry name" value="P-loop containing nucleoside triphosphate hydrolases"/>
    <property type="match status" value="1"/>
</dbReference>
<evidence type="ECO:0008006" key="3">
    <source>
        <dbReference type="Google" id="ProtNLM"/>
    </source>
</evidence>
<dbReference type="Proteomes" id="UP000886758">
    <property type="component" value="Unassembled WGS sequence"/>
</dbReference>
<dbReference type="AlphaFoldDB" id="A0A9D1GQH6"/>